<dbReference type="EC" id="1.4.1.21" evidence="6"/>
<dbReference type="GO" id="GO:0051287">
    <property type="term" value="F:NAD binding"/>
    <property type="evidence" value="ECO:0007669"/>
    <property type="project" value="UniProtKB-UniRule"/>
</dbReference>
<dbReference type="SUPFAM" id="SSF55347">
    <property type="entry name" value="Glyceraldehyde-3-phosphate dehydrogenase-like, C-terminal domain"/>
    <property type="match status" value="1"/>
</dbReference>
<feature type="domain" description="Aspartate dehydrogenase" evidence="7">
    <location>
        <begin position="175"/>
        <end position="262"/>
    </location>
</feature>
<dbReference type="STRING" id="391937.NA2_12558"/>
<dbReference type="EMBL" id="AMRM01000013">
    <property type="protein sequence ID" value="EKF18477.1"/>
    <property type="molecule type" value="Genomic_DNA"/>
</dbReference>
<evidence type="ECO:0000259" key="8">
    <source>
        <dbReference type="Pfam" id="PF03447"/>
    </source>
</evidence>
<dbReference type="SUPFAM" id="SSF51735">
    <property type="entry name" value="NAD(P)-binding Rossmann-fold domains"/>
    <property type="match status" value="1"/>
</dbReference>
<gene>
    <name evidence="6" type="primary">nadX</name>
    <name evidence="9" type="ORF">NA2_12558</name>
</gene>
<dbReference type="UniPathway" id="UPA00253">
    <property type="reaction ID" value="UER00456"/>
</dbReference>
<feature type="binding site" evidence="6">
    <location>
        <position position="131"/>
    </location>
    <ligand>
        <name>NAD(+)</name>
        <dbReference type="ChEBI" id="CHEBI:57540"/>
    </ligand>
</feature>
<evidence type="ECO:0000313" key="10">
    <source>
        <dbReference type="Proteomes" id="UP000006786"/>
    </source>
</evidence>
<keyword evidence="5 6" id="KW-0520">NAD</keyword>
<dbReference type="RefSeq" id="WP_008597314.1">
    <property type="nucleotide sequence ID" value="NZ_AMRM01000013.1"/>
</dbReference>
<dbReference type="Pfam" id="PF03447">
    <property type="entry name" value="NAD_binding_3"/>
    <property type="match status" value="1"/>
</dbReference>
<evidence type="ECO:0000256" key="6">
    <source>
        <dbReference type="HAMAP-Rule" id="MF_01265"/>
    </source>
</evidence>
<accession>K2MMK1</accession>
<dbReference type="InterPro" id="IPR005106">
    <property type="entry name" value="Asp/hSer_DH_NAD-bd"/>
</dbReference>
<dbReference type="PANTHER" id="PTHR31873:SF6">
    <property type="entry name" value="ASPARTATE DEHYDROGENASE DOMAIN-CONTAINING PROTEIN"/>
    <property type="match status" value="1"/>
</dbReference>
<dbReference type="InterPro" id="IPR002811">
    <property type="entry name" value="Asp_DH"/>
</dbReference>
<keyword evidence="4 6" id="KW-0560">Oxidoreductase</keyword>
<dbReference type="GO" id="GO:0009435">
    <property type="term" value="P:NAD+ biosynthetic process"/>
    <property type="evidence" value="ECO:0007669"/>
    <property type="project" value="UniProtKB-UniRule"/>
</dbReference>
<dbReference type="OrthoDB" id="8456681at2"/>
<dbReference type="GO" id="GO:0033735">
    <property type="term" value="F:aspartate dehydrogenase [NAD(P)+] activity"/>
    <property type="evidence" value="ECO:0007669"/>
    <property type="project" value="UniProtKB-EC"/>
</dbReference>
<feature type="active site" evidence="6">
    <location>
        <position position="227"/>
    </location>
</feature>
<evidence type="ECO:0000256" key="4">
    <source>
        <dbReference type="ARBA" id="ARBA00023002"/>
    </source>
</evidence>
<dbReference type="InterPro" id="IPR020626">
    <property type="entry name" value="Asp_DH_prok"/>
</dbReference>
<dbReference type="PANTHER" id="PTHR31873">
    <property type="entry name" value="L-ASPARTATE DEHYDROGENASE-RELATED"/>
    <property type="match status" value="1"/>
</dbReference>
<evidence type="ECO:0000256" key="1">
    <source>
        <dbReference type="ARBA" id="ARBA00008331"/>
    </source>
</evidence>
<dbReference type="PATRIC" id="fig|391937.3.peg.2580"/>
<dbReference type="NCBIfam" id="NF009829">
    <property type="entry name" value="PRK13303.1-4"/>
    <property type="match status" value="1"/>
</dbReference>
<dbReference type="AlphaFoldDB" id="K2MMK1"/>
<feature type="binding site" evidence="6">
    <location>
        <position position="197"/>
    </location>
    <ligand>
        <name>NAD(+)</name>
        <dbReference type="ChEBI" id="CHEBI:57540"/>
    </ligand>
</feature>
<reference evidence="9 10" key="1">
    <citation type="journal article" date="2012" name="J. Bacteriol.">
        <title>Genome Sequence of Nitratireductor pacificus Type Strain pht-3B.</title>
        <authorList>
            <person name="Lai Q."/>
            <person name="Li G."/>
            <person name="Shao Z."/>
        </authorList>
    </citation>
    <scope>NUCLEOTIDE SEQUENCE [LARGE SCALE GENOMIC DNA]</scope>
    <source>
        <strain evidence="10">pht-3B</strain>
    </source>
</reference>
<comment type="similarity">
    <text evidence="1 6">Belongs to the L-aspartate dehydrogenase family.</text>
</comment>
<dbReference type="GO" id="GO:0050661">
    <property type="term" value="F:NADP binding"/>
    <property type="evidence" value="ECO:0007669"/>
    <property type="project" value="UniProtKB-UniRule"/>
</dbReference>
<dbReference type="GO" id="GO:0016639">
    <property type="term" value="F:oxidoreductase activity, acting on the CH-NH2 group of donors, NAD or NADP as acceptor"/>
    <property type="evidence" value="ECO:0007669"/>
    <property type="project" value="UniProtKB-UniRule"/>
</dbReference>
<keyword evidence="10" id="KW-1185">Reference proteome</keyword>
<dbReference type="InterPro" id="IPR036291">
    <property type="entry name" value="NAD(P)-bd_dom_sf"/>
</dbReference>
<dbReference type="InterPro" id="IPR011182">
    <property type="entry name" value="L-Asp_DH"/>
</dbReference>
<keyword evidence="3 6" id="KW-0521">NADP</keyword>
<evidence type="ECO:0000256" key="3">
    <source>
        <dbReference type="ARBA" id="ARBA00022857"/>
    </source>
</evidence>
<organism evidence="9 10">
    <name type="scientific">Nitratireductor pacificus pht-3B</name>
    <dbReference type="NCBI Taxonomy" id="391937"/>
    <lineage>
        <taxon>Bacteria</taxon>
        <taxon>Pseudomonadati</taxon>
        <taxon>Pseudomonadota</taxon>
        <taxon>Alphaproteobacteria</taxon>
        <taxon>Hyphomicrobiales</taxon>
        <taxon>Phyllobacteriaceae</taxon>
        <taxon>Nitratireductor</taxon>
    </lineage>
</organism>
<dbReference type="NCBIfam" id="NF009828">
    <property type="entry name" value="PRK13303.1-3"/>
    <property type="match status" value="1"/>
</dbReference>
<evidence type="ECO:0000256" key="2">
    <source>
        <dbReference type="ARBA" id="ARBA00022642"/>
    </source>
</evidence>
<comment type="caution">
    <text evidence="9">The sequence shown here is derived from an EMBL/GenBank/DDBJ whole genome shotgun (WGS) entry which is preliminary data.</text>
</comment>
<protein>
    <recommendedName>
        <fullName evidence="6">L-aspartate dehydrogenase</fullName>
        <ecNumber evidence="6">1.4.1.21</ecNumber>
    </recommendedName>
</protein>
<comment type="catalytic activity">
    <reaction evidence="6">
        <text>L-aspartate + NADP(+) + H2O = oxaloacetate + NH4(+) + NADPH + H(+)</text>
        <dbReference type="Rhea" id="RHEA:11784"/>
        <dbReference type="ChEBI" id="CHEBI:15377"/>
        <dbReference type="ChEBI" id="CHEBI:15378"/>
        <dbReference type="ChEBI" id="CHEBI:16452"/>
        <dbReference type="ChEBI" id="CHEBI:28938"/>
        <dbReference type="ChEBI" id="CHEBI:29991"/>
        <dbReference type="ChEBI" id="CHEBI:57783"/>
        <dbReference type="ChEBI" id="CHEBI:58349"/>
        <dbReference type="EC" id="1.4.1.21"/>
    </reaction>
</comment>
<dbReference type="HAMAP" id="MF_01265">
    <property type="entry name" value="NadX"/>
    <property type="match status" value="1"/>
</dbReference>
<feature type="domain" description="Aspartate/homoserine dehydrogenase NAD-binding" evidence="8">
    <location>
        <begin position="7"/>
        <end position="128"/>
    </location>
</feature>
<name>K2MMK1_9HYPH</name>
<dbReference type="eggNOG" id="COG1712">
    <property type="taxonomic scope" value="Bacteria"/>
</dbReference>
<evidence type="ECO:0000259" key="7">
    <source>
        <dbReference type="Pfam" id="PF01958"/>
    </source>
</evidence>
<dbReference type="Gene3D" id="3.30.360.10">
    <property type="entry name" value="Dihydrodipicolinate Reductase, domain 2"/>
    <property type="match status" value="1"/>
</dbReference>
<dbReference type="Pfam" id="PF01958">
    <property type="entry name" value="Asp_DH_C"/>
    <property type="match status" value="1"/>
</dbReference>
<comment type="pathway">
    <text evidence="6">Cofactor biosynthesis; NAD(+) biosynthesis; iminoaspartate from L-aspartate (dehydrogenase route): step 1/1.</text>
</comment>
<evidence type="ECO:0000313" key="9">
    <source>
        <dbReference type="EMBL" id="EKF18477.1"/>
    </source>
</evidence>
<comment type="function">
    <text evidence="6">Specifically catalyzes the NAD or NADP-dependent dehydrogenation of L-aspartate to iminoaspartate.</text>
</comment>
<keyword evidence="2 6" id="KW-0662">Pyridine nucleotide biosynthesis</keyword>
<dbReference type="PIRSF" id="PIRSF005227">
    <property type="entry name" value="Asp_dh_NAD_syn"/>
    <property type="match status" value="1"/>
</dbReference>
<evidence type="ECO:0000256" key="5">
    <source>
        <dbReference type="ARBA" id="ARBA00023027"/>
    </source>
</evidence>
<comment type="catalytic activity">
    <reaction evidence="6">
        <text>L-aspartate + NAD(+) + H2O = oxaloacetate + NH4(+) + NADH + H(+)</text>
        <dbReference type="Rhea" id="RHEA:11788"/>
        <dbReference type="ChEBI" id="CHEBI:15377"/>
        <dbReference type="ChEBI" id="CHEBI:15378"/>
        <dbReference type="ChEBI" id="CHEBI:16452"/>
        <dbReference type="ChEBI" id="CHEBI:28938"/>
        <dbReference type="ChEBI" id="CHEBI:29991"/>
        <dbReference type="ChEBI" id="CHEBI:57540"/>
        <dbReference type="ChEBI" id="CHEBI:57945"/>
        <dbReference type="EC" id="1.4.1.21"/>
    </reaction>
</comment>
<dbReference type="Proteomes" id="UP000006786">
    <property type="component" value="Unassembled WGS sequence"/>
</dbReference>
<proteinExistence type="inferred from homology"/>
<sequence>MRLGLIGFGNIALTLLGQLAETLDTPLEHLVVLSLPELAGDTEARLKGEFAGVAREAVVVTDAQALLSHRPGLVVECAGHAAVVAHVPAVLRNGTEVVIVSIGALSDANLETELRAAAIEGGTRLILPAGAVGGIDLLAALGAAGGLEVRYRGSKPPLAWSGTPAENTLDLGTLKEAATFFTGTAREAARDFPKNANVAATLALAGAGFEATRVELTADPAAPGNVHEYSVVSPLAKYTMRIENLPSAGNAKTSVSTVYSVLREIRNRIGPVAI</sequence>
<comment type="miscellaneous">
    <text evidence="6">The iminoaspartate product is unstable in aqueous solution and can decompose to oxaloacetate and ammonia.</text>
</comment>
<dbReference type="Gene3D" id="3.40.50.720">
    <property type="entry name" value="NAD(P)-binding Rossmann-like Domain"/>
    <property type="match status" value="1"/>
</dbReference>